<dbReference type="GO" id="GO:0004252">
    <property type="term" value="F:serine-type endopeptidase activity"/>
    <property type="evidence" value="ECO:0007669"/>
    <property type="project" value="InterPro"/>
</dbReference>
<dbReference type="InterPro" id="IPR037045">
    <property type="entry name" value="S8pro/Inhibitor_I9_sf"/>
</dbReference>
<reference evidence="6" key="2">
    <citation type="journal article" date="2024" name="Plant">
        <title>Genomic evolution and insights into agronomic trait innovations of Sesamum species.</title>
        <authorList>
            <person name="Miao H."/>
            <person name="Wang L."/>
            <person name="Qu L."/>
            <person name="Liu H."/>
            <person name="Sun Y."/>
            <person name="Le M."/>
            <person name="Wang Q."/>
            <person name="Wei S."/>
            <person name="Zheng Y."/>
            <person name="Lin W."/>
            <person name="Duan Y."/>
            <person name="Cao H."/>
            <person name="Xiong S."/>
            <person name="Wang X."/>
            <person name="Wei L."/>
            <person name="Li C."/>
            <person name="Ma Q."/>
            <person name="Ju M."/>
            <person name="Zhao R."/>
            <person name="Li G."/>
            <person name="Mu C."/>
            <person name="Tian Q."/>
            <person name="Mei H."/>
            <person name="Zhang T."/>
            <person name="Gao T."/>
            <person name="Zhang H."/>
        </authorList>
    </citation>
    <scope>NUCLEOTIDE SEQUENCE</scope>
    <source>
        <strain evidence="6">KEN1</strain>
    </source>
</reference>
<dbReference type="Pfam" id="PF05922">
    <property type="entry name" value="Inhibitor_I9"/>
    <property type="match status" value="1"/>
</dbReference>
<dbReference type="Gene3D" id="3.30.70.80">
    <property type="entry name" value="Peptidase S8 propeptide/proteinase inhibitor I9"/>
    <property type="match status" value="1"/>
</dbReference>
<dbReference type="AlphaFoldDB" id="A0AAW2U1A4"/>
<dbReference type="EMBL" id="JACGWN010000013">
    <property type="protein sequence ID" value="KAL0410283.1"/>
    <property type="molecule type" value="Genomic_DNA"/>
</dbReference>
<name>A0AAW2U1A4_9LAMI</name>
<evidence type="ECO:0000256" key="3">
    <source>
        <dbReference type="SAM" id="SignalP"/>
    </source>
</evidence>
<keyword evidence="6" id="KW-0378">Hydrolase</keyword>
<comment type="similarity">
    <text evidence="1">Belongs to the peptidase S8 family.</text>
</comment>
<accession>A0AAW2U1A4</accession>
<dbReference type="Pfam" id="PF00082">
    <property type="entry name" value="Peptidase_S8"/>
    <property type="match status" value="1"/>
</dbReference>
<dbReference type="InterPro" id="IPR045051">
    <property type="entry name" value="SBT"/>
</dbReference>
<gene>
    <name evidence="6" type="ORF">Slati_3618000</name>
</gene>
<feature type="domain" description="Peptidase S8/S53" evidence="4">
    <location>
        <begin position="216"/>
        <end position="318"/>
    </location>
</feature>
<dbReference type="InterPro" id="IPR036852">
    <property type="entry name" value="Peptidase_S8/S53_dom_sf"/>
</dbReference>
<dbReference type="InterPro" id="IPR000209">
    <property type="entry name" value="Peptidase_S8/S53_dom"/>
</dbReference>
<dbReference type="InterPro" id="IPR010259">
    <property type="entry name" value="S8pro/Inhibitor_I9"/>
</dbReference>
<organism evidence="6">
    <name type="scientific">Sesamum latifolium</name>
    <dbReference type="NCBI Taxonomy" id="2727402"/>
    <lineage>
        <taxon>Eukaryota</taxon>
        <taxon>Viridiplantae</taxon>
        <taxon>Streptophyta</taxon>
        <taxon>Embryophyta</taxon>
        <taxon>Tracheophyta</taxon>
        <taxon>Spermatophyta</taxon>
        <taxon>Magnoliopsida</taxon>
        <taxon>eudicotyledons</taxon>
        <taxon>Gunneridae</taxon>
        <taxon>Pentapetalae</taxon>
        <taxon>asterids</taxon>
        <taxon>lamiids</taxon>
        <taxon>Lamiales</taxon>
        <taxon>Pedaliaceae</taxon>
        <taxon>Sesamum</taxon>
    </lineage>
</organism>
<dbReference type="Gene3D" id="3.40.50.200">
    <property type="entry name" value="Peptidase S8/S53 domain"/>
    <property type="match status" value="1"/>
</dbReference>
<feature type="chain" id="PRO_5043991291" evidence="3">
    <location>
        <begin position="25"/>
        <end position="332"/>
    </location>
</feature>
<sequence length="332" mass="35460">MRNIVSTGSLTVLILLSILLFGKAEIYIVTLEGEPVVSYKGGIEGFEATAVEPDSDEKIDVTSELVLSYAHHLEKRHDMLLAMLFDEGTYKKLYSYRHLINGFAVHISPEQAEILGRAPGVKSVERDWKVRKLTTHTPQFLGLPTGVWPTGGGFDRAGEDIVIGGKCEVDPDTKRDFCNGKIVGAQHFAEAAKAAGAFNADIDFDSPLDVMDMEAIAAGNNGVPVRLCGFEFGKASGMAPRARIAVYKALYRIFGGFVADVVAAIDQAVHDGVDILNLSVGPNSPPATTKTTFLNPFDATLLSAVKAGVFVAQAAGNGGFCYLTVPGFGRCS</sequence>
<dbReference type="PANTHER" id="PTHR10795">
    <property type="entry name" value="PROPROTEIN CONVERTASE SUBTILISIN/KEXIN"/>
    <property type="match status" value="1"/>
</dbReference>
<evidence type="ECO:0000259" key="4">
    <source>
        <dbReference type="Pfam" id="PF00082"/>
    </source>
</evidence>
<comment type="caution">
    <text evidence="6">The sequence shown here is derived from an EMBL/GenBank/DDBJ whole genome shotgun (WGS) entry which is preliminary data.</text>
</comment>
<dbReference type="GO" id="GO:0006508">
    <property type="term" value="P:proteolysis"/>
    <property type="evidence" value="ECO:0007669"/>
    <property type="project" value="UniProtKB-KW"/>
</dbReference>
<dbReference type="SUPFAM" id="SSF52743">
    <property type="entry name" value="Subtilisin-like"/>
    <property type="match status" value="1"/>
</dbReference>
<evidence type="ECO:0000256" key="2">
    <source>
        <dbReference type="ARBA" id="ARBA00022729"/>
    </source>
</evidence>
<evidence type="ECO:0000256" key="1">
    <source>
        <dbReference type="ARBA" id="ARBA00011073"/>
    </source>
</evidence>
<feature type="signal peptide" evidence="3">
    <location>
        <begin position="1"/>
        <end position="24"/>
    </location>
</feature>
<feature type="domain" description="Inhibitor I9" evidence="5">
    <location>
        <begin position="27"/>
        <end position="131"/>
    </location>
</feature>
<evidence type="ECO:0000313" key="6">
    <source>
        <dbReference type="EMBL" id="KAL0410283.1"/>
    </source>
</evidence>
<evidence type="ECO:0000259" key="5">
    <source>
        <dbReference type="Pfam" id="PF05922"/>
    </source>
</evidence>
<reference evidence="6" key="1">
    <citation type="submission" date="2020-06" db="EMBL/GenBank/DDBJ databases">
        <authorList>
            <person name="Li T."/>
            <person name="Hu X."/>
            <person name="Zhang T."/>
            <person name="Song X."/>
            <person name="Zhang H."/>
            <person name="Dai N."/>
            <person name="Sheng W."/>
            <person name="Hou X."/>
            <person name="Wei L."/>
        </authorList>
    </citation>
    <scope>NUCLEOTIDE SEQUENCE</scope>
    <source>
        <strain evidence="6">KEN1</strain>
        <tissue evidence="6">Leaf</tissue>
    </source>
</reference>
<keyword evidence="2 3" id="KW-0732">Signal</keyword>
<protein>
    <submittedName>
        <fullName evidence="6">Subtilisin-like protease SBT2.6</fullName>
    </submittedName>
</protein>
<proteinExistence type="inferred from homology"/>
<dbReference type="SUPFAM" id="SSF54897">
    <property type="entry name" value="Protease propeptides/inhibitors"/>
    <property type="match status" value="1"/>
</dbReference>
<keyword evidence="6" id="KW-0645">Protease</keyword>